<dbReference type="HOGENOM" id="CLU_1786265_0_0_1"/>
<reference evidence="2" key="4">
    <citation type="submission" date="2000-07" db="EMBL/GenBank/DDBJ databases">
        <authorList>
            <person name="Adachi J."/>
            <person name="Aizawa K."/>
            <person name="Akahira S."/>
            <person name="Akimura T."/>
            <person name="Arai A."/>
            <person name="Aono H."/>
            <person name="Arakawa T."/>
            <person name="Bono H."/>
            <person name="Carninci P."/>
            <person name="Fukuda S."/>
            <person name="Fukunishi Y."/>
            <person name="Furuno M."/>
            <person name="Hanagaki T."/>
            <person name="Hara A."/>
            <person name="Hayatsu N."/>
            <person name="Hiramoto K."/>
            <person name="Hiraoka T."/>
            <person name="Hori F."/>
            <person name="Imotani K."/>
            <person name="Ishii Y."/>
            <person name="Itoh M."/>
            <person name="Izawa M."/>
            <person name="Kasukawa T."/>
            <person name="Kato H."/>
            <person name="Kawai J."/>
            <person name="Kojima Y."/>
            <person name="Konno H."/>
            <person name="Kouda M."/>
            <person name="Koya S."/>
            <person name="Kurihara C."/>
            <person name="Matsuyama T."/>
            <person name="Miyazaki A."/>
            <person name="Nishi K."/>
            <person name="Nomura K."/>
            <person name="Numazaki R."/>
            <person name="Ohno M."/>
            <person name="Okazaki Y."/>
            <person name="Okido T."/>
            <person name="Owa C."/>
            <person name="Saito H."/>
            <person name="Saito R."/>
            <person name="Sakai C."/>
            <person name="Sakai K."/>
            <person name="Sano H."/>
            <person name="Sasaki D."/>
            <person name="Shibata K."/>
            <person name="Shibata Y."/>
            <person name="Shinagawa A."/>
            <person name="Shiraki T."/>
            <person name="Sogabe Y."/>
            <person name="Suzuki H."/>
            <person name="Tagami M."/>
            <person name="Tagawa A."/>
            <person name="Takahashi F."/>
            <person name="Tanaka T."/>
            <person name="Tejima Y."/>
            <person name="Toya T."/>
            <person name="Yamamura T."/>
            <person name="Yasunishi A."/>
            <person name="Yoshida K."/>
            <person name="Yoshino M."/>
            <person name="Muramatsu M."/>
            <person name="Hayashizaki Y."/>
        </authorList>
    </citation>
    <scope>NUCLEOTIDE SEQUENCE</scope>
    <source>
        <strain evidence="2">C57BL/6J</strain>
        <tissue evidence="2">Whole body</tissue>
    </source>
</reference>
<dbReference type="EMBL" id="AK012975">
    <property type="protein sequence ID" value="BAB28576.1"/>
    <property type="molecule type" value="mRNA"/>
</dbReference>
<reference evidence="2" key="5">
    <citation type="journal article" date="2001" name="Nature">
        <title>Functional annotation of a full-length mouse cDNA collection.</title>
        <authorList>
            <consortium name="The RIKEN Genome Exploration Research Group Phase II Team and the FANTOM Consortium"/>
        </authorList>
    </citation>
    <scope>NUCLEOTIDE SEQUENCE</scope>
    <source>
        <strain evidence="2">C57BL/6J</strain>
        <tissue evidence="2">Whole body</tissue>
    </source>
</reference>
<proteinExistence type="evidence at transcript level"/>
<dbReference type="RNAct" id="Q9CZ61">
    <property type="molecule type" value="protein"/>
</dbReference>
<reference evidence="2" key="2">
    <citation type="journal article" date="2000" name="Genome Res.">
        <title>Normalization and subtraction of cap-trapper-selected cDNAs to prepare full-length cDNA libraries for rapid discovery of new genes.</title>
        <authorList>
            <person name="Carninci P."/>
            <person name="Shibata Y."/>
            <person name="Hayatsu N."/>
            <person name="Sugahara Y."/>
            <person name="Shibata K."/>
            <person name="Itoh M."/>
            <person name="Konno H."/>
            <person name="Okazaki Y."/>
            <person name="Muramatsu M."/>
            <person name="Hayashizaki Y."/>
        </authorList>
    </citation>
    <scope>NUCLEOTIDE SEQUENCE</scope>
    <source>
        <strain evidence="2">C57BL/6J</strain>
        <tissue evidence="2">Whole body</tissue>
    </source>
</reference>
<reference evidence="2" key="3">
    <citation type="journal article" date="2000" name="Genome Res.">
        <title>RIKEN integrated sequence analysis (RISA) system--384-format sequencing pipeline with 384 multicapillary sequencer.</title>
        <authorList>
            <person name="Shibata K."/>
            <person name="Itoh M."/>
            <person name="Aizawa K."/>
            <person name="Nagaoka S."/>
            <person name="Sasaki N."/>
            <person name="Carninci P."/>
            <person name="Konno H."/>
            <person name="Akiyama J."/>
            <person name="Nishi K."/>
            <person name="Kitsunai T."/>
            <person name="Tashiro H."/>
            <person name="Itoh M."/>
            <person name="Sumi N."/>
            <person name="Ishii Y."/>
            <person name="Nakamura S."/>
            <person name="Hazama M."/>
            <person name="Nishine T."/>
            <person name="Harada A."/>
            <person name="Yamamoto R."/>
            <person name="Matsumoto H."/>
            <person name="Sakaguchi S."/>
            <person name="Ikegami T."/>
            <person name="Kashiwagi K."/>
            <person name="Fujiwake S."/>
            <person name="Inoue K."/>
            <person name="Togawa Y."/>
            <person name="Izawa M."/>
            <person name="Ohara E."/>
            <person name="Watahiki M."/>
            <person name="Yoneda Y."/>
            <person name="Ishikawa T."/>
            <person name="Ozawa K."/>
            <person name="Tanaka T."/>
            <person name="Matsuura S."/>
            <person name="Kawai J."/>
            <person name="Okazaki Y."/>
            <person name="Muramatsu M."/>
            <person name="Inoue Y."/>
            <person name="Kira A."/>
            <person name="Hayashizaki Y."/>
        </authorList>
    </citation>
    <scope>NUCLEOTIDE SEQUENCE</scope>
    <source>
        <strain evidence="2">C57BL/6J</strain>
        <tissue evidence="2">Whole body</tissue>
    </source>
</reference>
<organism evidence="2">
    <name type="scientific">Mus musculus</name>
    <name type="common">Mouse</name>
    <dbReference type="NCBI Taxonomy" id="10090"/>
    <lineage>
        <taxon>Eukaryota</taxon>
        <taxon>Metazoa</taxon>
        <taxon>Chordata</taxon>
        <taxon>Craniata</taxon>
        <taxon>Vertebrata</taxon>
        <taxon>Euteleostomi</taxon>
        <taxon>Mammalia</taxon>
        <taxon>Eutheria</taxon>
        <taxon>Euarchontoglires</taxon>
        <taxon>Glires</taxon>
        <taxon>Rodentia</taxon>
        <taxon>Myomorpha</taxon>
        <taxon>Muroidea</taxon>
        <taxon>Muridae</taxon>
        <taxon>Murinae</taxon>
        <taxon>Mus</taxon>
        <taxon>Mus</taxon>
    </lineage>
</organism>
<reference evidence="2" key="8">
    <citation type="journal article" date="2005" name="Science">
        <title>Antisense Transcription in the Mammalian Transcriptome.</title>
        <authorList>
            <consortium name="RIKEN Genome Exploration Research Group and Genome Science Group (Genome Network Project Core Group) and the FANTOM Consortium"/>
        </authorList>
    </citation>
    <scope>NUCLEOTIDE SEQUENCE</scope>
    <source>
        <strain evidence="2">C57BL/6J</strain>
        <tissue evidence="2">Whole body</tissue>
    </source>
</reference>
<feature type="region of interest" description="Disordered" evidence="1">
    <location>
        <begin position="34"/>
        <end position="62"/>
    </location>
</feature>
<evidence type="ECO:0000313" key="2">
    <source>
        <dbReference type="EMBL" id="BAB28576.1"/>
    </source>
</evidence>
<protein>
    <submittedName>
        <fullName evidence="2">Uncharacterized protein</fullName>
    </submittedName>
</protein>
<sequence length="145" mass="15396">MARAGLSRRSLRHPQLAAIRLRWSLCTLAGNWAPTASPGDRTLENKPSGRGPAALASTPETLPAQLRRPSINYAARSPLPARPDVLCNLGAESSPAPTLWLTQVGEGPSSWSQPGVCTPSPPGGVATPHRVFFPSVGWVHTFTLM</sequence>
<dbReference type="AlphaFoldDB" id="Q9CZ61"/>
<accession>Q9CZ61</accession>
<name>Q9CZ61_MOUSE</name>
<reference evidence="2" key="1">
    <citation type="journal article" date="1999" name="Methods Enzymol.">
        <title>High-efficiency full-length cDNA cloning.</title>
        <authorList>
            <person name="Carninci P."/>
            <person name="Hayashizaki Y."/>
        </authorList>
    </citation>
    <scope>NUCLEOTIDE SEQUENCE</scope>
    <source>
        <strain evidence="2">C57BL/6J</strain>
        <tissue evidence="2">Whole body</tissue>
    </source>
</reference>
<reference evidence="2" key="7">
    <citation type="journal article" date="2005" name="Science">
        <title>The Transcriptional Landscape of the Mammalian Genome.</title>
        <authorList>
            <consortium name="The FANTOM Consortium"/>
            <consortium name="Riken Genome Exploration Research Group and Genome Science Group (Genome Network Project Core Group)"/>
        </authorList>
    </citation>
    <scope>NUCLEOTIDE SEQUENCE</scope>
    <source>
        <strain evidence="2">C57BL/6J</strain>
        <tissue evidence="2">Whole body</tissue>
    </source>
</reference>
<reference evidence="2" key="6">
    <citation type="journal article" date="2002" name="Nature">
        <title>Analysis of the mouse transcriptome based on functional annotation of 60,770 full-length cDNAs.</title>
        <authorList>
            <consortium name="The FANTOM Consortium and the RIKEN Genome Exploration Research Group Phase I and II Team"/>
        </authorList>
    </citation>
    <scope>NUCLEOTIDE SEQUENCE</scope>
    <source>
        <strain evidence="2">C57BL/6J</strain>
        <tissue evidence="2">Whole body</tissue>
    </source>
</reference>
<evidence type="ECO:0000256" key="1">
    <source>
        <dbReference type="SAM" id="MobiDB-lite"/>
    </source>
</evidence>